<evidence type="ECO:0000313" key="1">
    <source>
        <dbReference type="EMBL" id="KAK9096465.1"/>
    </source>
</evidence>
<reference evidence="1 2" key="1">
    <citation type="submission" date="2024-01" db="EMBL/GenBank/DDBJ databases">
        <title>Genome assemblies of Stephania.</title>
        <authorList>
            <person name="Yang L."/>
        </authorList>
    </citation>
    <scope>NUCLEOTIDE SEQUENCE [LARGE SCALE GENOMIC DNA]</scope>
    <source>
        <strain evidence="1">QJT</strain>
        <tissue evidence="1">Leaf</tissue>
    </source>
</reference>
<proteinExistence type="predicted"/>
<organism evidence="1 2">
    <name type="scientific">Stephania japonica</name>
    <dbReference type="NCBI Taxonomy" id="461633"/>
    <lineage>
        <taxon>Eukaryota</taxon>
        <taxon>Viridiplantae</taxon>
        <taxon>Streptophyta</taxon>
        <taxon>Embryophyta</taxon>
        <taxon>Tracheophyta</taxon>
        <taxon>Spermatophyta</taxon>
        <taxon>Magnoliopsida</taxon>
        <taxon>Ranunculales</taxon>
        <taxon>Menispermaceae</taxon>
        <taxon>Menispermoideae</taxon>
        <taxon>Cissampelideae</taxon>
        <taxon>Stephania</taxon>
    </lineage>
</organism>
<sequence length="82" mass="8964">MIALFREPQSSTAITLFKQVKGCLCAIPDDPPDLAVILQVLTGRGVVNLDFHALDQLIQMAKDVMGKGGLSDFMDPQLLKHK</sequence>
<name>A0AAP0HUL2_9MAGN</name>
<dbReference type="AlphaFoldDB" id="A0AAP0HUL2"/>
<gene>
    <name evidence="1" type="ORF">Sjap_021962</name>
</gene>
<keyword evidence="2" id="KW-1185">Reference proteome</keyword>
<dbReference type="Proteomes" id="UP001417504">
    <property type="component" value="Unassembled WGS sequence"/>
</dbReference>
<protein>
    <submittedName>
        <fullName evidence="1">Uncharacterized protein</fullName>
    </submittedName>
</protein>
<evidence type="ECO:0000313" key="2">
    <source>
        <dbReference type="Proteomes" id="UP001417504"/>
    </source>
</evidence>
<dbReference type="EMBL" id="JBBNAE010000009">
    <property type="protein sequence ID" value="KAK9096465.1"/>
    <property type="molecule type" value="Genomic_DNA"/>
</dbReference>
<accession>A0AAP0HUL2</accession>
<comment type="caution">
    <text evidence="1">The sequence shown here is derived from an EMBL/GenBank/DDBJ whole genome shotgun (WGS) entry which is preliminary data.</text>
</comment>